<evidence type="ECO:0000259" key="6">
    <source>
        <dbReference type="PROSITE" id="PS51296"/>
    </source>
</evidence>
<dbReference type="Pfam" id="PF00355">
    <property type="entry name" value="Rieske"/>
    <property type="match status" value="1"/>
</dbReference>
<gene>
    <name evidence="7" type="ORF">RM572_16675</name>
</gene>
<keyword evidence="2" id="KW-0479">Metal-binding</keyword>
<name>A0ABU2NUT3_9ACTN</name>
<dbReference type="RefSeq" id="WP_311674146.1">
    <property type="nucleotide sequence ID" value="NZ_JAVREQ010000014.1"/>
</dbReference>
<evidence type="ECO:0000256" key="1">
    <source>
        <dbReference type="ARBA" id="ARBA00022714"/>
    </source>
</evidence>
<feature type="transmembrane region" description="Helical" evidence="5">
    <location>
        <begin position="137"/>
        <end position="156"/>
    </location>
</feature>
<evidence type="ECO:0000256" key="4">
    <source>
        <dbReference type="ARBA" id="ARBA00023014"/>
    </source>
</evidence>
<dbReference type="Pfam" id="PF09990">
    <property type="entry name" value="DUF2231"/>
    <property type="match status" value="1"/>
</dbReference>
<keyword evidence="5" id="KW-0472">Membrane</keyword>
<keyword evidence="5" id="KW-0812">Transmembrane</keyword>
<organism evidence="7 8">
    <name type="scientific">Streptomyces hazeniae</name>
    <dbReference type="NCBI Taxonomy" id="3075538"/>
    <lineage>
        <taxon>Bacteria</taxon>
        <taxon>Bacillati</taxon>
        <taxon>Actinomycetota</taxon>
        <taxon>Actinomycetes</taxon>
        <taxon>Kitasatosporales</taxon>
        <taxon>Streptomycetaceae</taxon>
        <taxon>Streptomyces</taxon>
    </lineage>
</organism>
<proteinExistence type="predicted"/>
<keyword evidence="4" id="KW-0411">Iron-sulfur</keyword>
<dbReference type="InterPro" id="IPR036922">
    <property type="entry name" value="Rieske_2Fe-2S_sf"/>
</dbReference>
<protein>
    <submittedName>
        <fullName evidence="7">Rieske (2Fe-2S) protein</fullName>
    </submittedName>
</protein>
<evidence type="ECO:0000313" key="8">
    <source>
        <dbReference type="Proteomes" id="UP001183414"/>
    </source>
</evidence>
<feature type="transmembrane region" description="Helical" evidence="5">
    <location>
        <begin position="106"/>
        <end position="125"/>
    </location>
</feature>
<keyword evidence="1" id="KW-0001">2Fe-2S</keyword>
<dbReference type="PANTHER" id="PTHR21496:SF23">
    <property type="entry name" value="3-PHENYLPROPIONATE_CINNAMIC ACID DIOXYGENASE FERREDOXIN SUBUNIT"/>
    <property type="match status" value="1"/>
</dbReference>
<evidence type="ECO:0000256" key="5">
    <source>
        <dbReference type="SAM" id="Phobius"/>
    </source>
</evidence>
<feature type="transmembrane region" description="Helical" evidence="5">
    <location>
        <begin position="168"/>
        <end position="188"/>
    </location>
</feature>
<dbReference type="PANTHER" id="PTHR21496">
    <property type="entry name" value="FERREDOXIN-RELATED"/>
    <property type="match status" value="1"/>
</dbReference>
<keyword evidence="3" id="KW-0408">Iron</keyword>
<evidence type="ECO:0000256" key="2">
    <source>
        <dbReference type="ARBA" id="ARBA00022723"/>
    </source>
</evidence>
<dbReference type="SUPFAM" id="SSF50022">
    <property type="entry name" value="ISP domain"/>
    <property type="match status" value="1"/>
</dbReference>
<dbReference type="EMBL" id="JAVREQ010000014">
    <property type="protein sequence ID" value="MDT0380391.1"/>
    <property type="molecule type" value="Genomic_DNA"/>
</dbReference>
<accession>A0ABU2NUT3</accession>
<evidence type="ECO:0000256" key="3">
    <source>
        <dbReference type="ARBA" id="ARBA00023004"/>
    </source>
</evidence>
<dbReference type="CDD" id="cd03467">
    <property type="entry name" value="Rieske"/>
    <property type="match status" value="1"/>
</dbReference>
<feature type="domain" description="Rieske" evidence="6">
    <location>
        <begin position="208"/>
        <end position="307"/>
    </location>
</feature>
<keyword evidence="8" id="KW-1185">Reference proteome</keyword>
<dbReference type="InterPro" id="IPR019251">
    <property type="entry name" value="DUF2231_TM"/>
</dbReference>
<comment type="caution">
    <text evidence="7">The sequence shown here is derived from an EMBL/GenBank/DDBJ whole genome shotgun (WGS) entry which is preliminary data.</text>
</comment>
<dbReference type="Proteomes" id="UP001183414">
    <property type="component" value="Unassembled WGS sequence"/>
</dbReference>
<dbReference type="PROSITE" id="PS51296">
    <property type="entry name" value="RIESKE"/>
    <property type="match status" value="1"/>
</dbReference>
<reference evidence="8" key="1">
    <citation type="submission" date="2023-07" db="EMBL/GenBank/DDBJ databases">
        <title>30 novel species of actinomycetes from the DSMZ collection.</title>
        <authorList>
            <person name="Nouioui I."/>
        </authorList>
    </citation>
    <scope>NUCLEOTIDE SEQUENCE [LARGE SCALE GENOMIC DNA]</scope>
    <source>
        <strain evidence="8">DSM 42041</strain>
    </source>
</reference>
<sequence length="313" mass="33264">MTRTTERNGHRGVRALLEGVAPNRPRPGAVMRAVERLEHTEAYDDLVMSVRRVVRAVPTGPVRDVLHGRWLGHPVHPMSAQVPIGAWTSAAVLDVLGGGRRAARTLVGVGLLSAGPTALAGWADWGELKKPQLRVGLVHSVLNATAVALYTGSLAARLRGRESAGKALGFAGLTAVAAGGALGGHLAYRQGAGVNHADQVESRVGSDWHTVGRVAEIPVDEPVRCRLEDADTDVVVVRDADDRWYALAEQCCHLGGPLSEGDLVDGCLRCPWHGSTFRLTDGWNATGPATGTQPAFETRVKSGLLEVRLRPPE</sequence>
<dbReference type="Gene3D" id="2.102.10.10">
    <property type="entry name" value="Rieske [2Fe-2S] iron-sulphur domain"/>
    <property type="match status" value="1"/>
</dbReference>
<keyword evidence="5" id="KW-1133">Transmembrane helix</keyword>
<evidence type="ECO:0000313" key="7">
    <source>
        <dbReference type="EMBL" id="MDT0380391.1"/>
    </source>
</evidence>
<dbReference type="InterPro" id="IPR017941">
    <property type="entry name" value="Rieske_2Fe-2S"/>
</dbReference>